<evidence type="ECO:0008006" key="4">
    <source>
        <dbReference type="Google" id="ProtNLM"/>
    </source>
</evidence>
<comment type="caution">
    <text evidence="2">The sequence shown here is derived from an EMBL/GenBank/DDBJ whole genome shotgun (WGS) entry which is preliminary data.</text>
</comment>
<dbReference type="STRING" id="1802385.A2856_00845"/>
<dbReference type="InterPro" id="IPR041374">
    <property type="entry name" value="BaeRF_family12"/>
</dbReference>
<dbReference type="AlphaFoldDB" id="A0A1F7TM23"/>
<organism evidence="2 3">
    <name type="scientific">Candidatus Uhrbacteria bacterium RIFCSPHIGHO2_01_FULL_63_20</name>
    <dbReference type="NCBI Taxonomy" id="1802385"/>
    <lineage>
        <taxon>Bacteria</taxon>
        <taxon>Candidatus Uhriibacteriota</taxon>
    </lineage>
</organism>
<protein>
    <recommendedName>
        <fullName evidence="4">Host attachment protein</fullName>
    </recommendedName>
</protein>
<dbReference type="EMBL" id="MGDT01000004">
    <property type="protein sequence ID" value="OGL67021.1"/>
    <property type="molecule type" value="Genomic_DNA"/>
</dbReference>
<feature type="compositionally biased region" description="Basic residues" evidence="1">
    <location>
        <begin position="165"/>
        <end position="177"/>
    </location>
</feature>
<dbReference type="Proteomes" id="UP000177885">
    <property type="component" value="Unassembled WGS sequence"/>
</dbReference>
<dbReference type="Pfam" id="PF18856">
    <property type="entry name" value="baeRF_family12"/>
    <property type="match status" value="1"/>
</dbReference>
<gene>
    <name evidence="2" type="ORF">A2856_00845</name>
</gene>
<sequence length="177" mass="20008">MKLPDPIRPFDQATLIVVTDNVQAKLFRADGRNVELVSVMSQKLEPMEQERMAIATGAGMRSGDEHNPGDLKAWTREHLYSELSKELMRRLQNGEFERLAFCAPEEHVEELKECLHVELLKRADAFVPKLLTNDDLQDIVAHVQEEMPSVPAAAIDPHHPPVQRGKNKNKGRTPKMG</sequence>
<evidence type="ECO:0000256" key="1">
    <source>
        <dbReference type="SAM" id="MobiDB-lite"/>
    </source>
</evidence>
<evidence type="ECO:0000313" key="2">
    <source>
        <dbReference type="EMBL" id="OGL67021.1"/>
    </source>
</evidence>
<accession>A0A1F7TM23</accession>
<reference evidence="2 3" key="1">
    <citation type="journal article" date="2016" name="Nat. Commun.">
        <title>Thousands of microbial genomes shed light on interconnected biogeochemical processes in an aquifer system.</title>
        <authorList>
            <person name="Anantharaman K."/>
            <person name="Brown C.T."/>
            <person name="Hug L.A."/>
            <person name="Sharon I."/>
            <person name="Castelle C.J."/>
            <person name="Probst A.J."/>
            <person name="Thomas B.C."/>
            <person name="Singh A."/>
            <person name="Wilkins M.J."/>
            <person name="Karaoz U."/>
            <person name="Brodie E.L."/>
            <person name="Williams K.H."/>
            <person name="Hubbard S.S."/>
            <person name="Banfield J.F."/>
        </authorList>
    </citation>
    <scope>NUCLEOTIDE SEQUENCE [LARGE SCALE GENOMIC DNA]</scope>
</reference>
<evidence type="ECO:0000313" key="3">
    <source>
        <dbReference type="Proteomes" id="UP000177885"/>
    </source>
</evidence>
<proteinExistence type="predicted"/>
<name>A0A1F7TM23_9BACT</name>
<feature type="region of interest" description="Disordered" evidence="1">
    <location>
        <begin position="151"/>
        <end position="177"/>
    </location>
</feature>